<dbReference type="EMBL" id="QKZI01000006">
    <property type="protein sequence ID" value="PZX03665.1"/>
    <property type="molecule type" value="Genomic_DNA"/>
</dbReference>
<dbReference type="SMART" id="SM00382">
    <property type="entry name" value="AAA"/>
    <property type="match status" value="1"/>
</dbReference>
<comment type="caution">
    <text evidence="6">The sequence shown here is derived from an EMBL/GenBank/DDBJ whole genome shotgun (WGS) entry which is preliminary data.</text>
</comment>
<dbReference type="OrthoDB" id="9806903at2"/>
<dbReference type="PANTHER" id="PTHR43392:SF2">
    <property type="entry name" value="AAA-TYPE ATPASE FAMILY PROTEIN _ ANKYRIN REPEAT FAMILY PROTEIN"/>
    <property type="match status" value="1"/>
</dbReference>
<dbReference type="Gene3D" id="3.40.50.300">
    <property type="entry name" value="P-loop containing nucleotide triphosphate hydrolases"/>
    <property type="match status" value="1"/>
</dbReference>
<dbReference type="PANTHER" id="PTHR43392">
    <property type="entry name" value="AAA-TYPE ATPASE FAMILY PROTEIN / ANKYRIN REPEAT FAMILY PROTEIN"/>
    <property type="match status" value="1"/>
</dbReference>
<dbReference type="InterPro" id="IPR050773">
    <property type="entry name" value="CbxX/CfxQ_RuBisCO_ESX"/>
</dbReference>
<dbReference type="Gene3D" id="2.20.110.10">
    <property type="entry name" value="Histone H3 K4-specific methyltransferase SET7/9 N-terminal domain"/>
    <property type="match status" value="2"/>
</dbReference>
<evidence type="ECO:0000256" key="2">
    <source>
        <dbReference type="ARBA" id="ARBA00022737"/>
    </source>
</evidence>
<protein>
    <submittedName>
        <fullName evidence="6">MORN repeat protein</fullName>
    </submittedName>
</protein>
<dbReference type="PRINTS" id="PR00819">
    <property type="entry name" value="CBXCFQXSUPER"/>
</dbReference>
<evidence type="ECO:0000256" key="1">
    <source>
        <dbReference type="ARBA" id="ARBA00010378"/>
    </source>
</evidence>
<proteinExistence type="inferred from homology"/>
<dbReference type="SMART" id="SM00698">
    <property type="entry name" value="MORN"/>
    <property type="match status" value="7"/>
</dbReference>
<reference evidence="6 7" key="1">
    <citation type="submission" date="2018-06" db="EMBL/GenBank/DDBJ databases">
        <title>Genomic Encyclopedia of Type Strains, Phase IV (KMG-IV): sequencing the most valuable type-strain genomes for metagenomic binning, comparative biology and taxonomic classification.</title>
        <authorList>
            <person name="Goeker M."/>
        </authorList>
    </citation>
    <scope>NUCLEOTIDE SEQUENCE [LARGE SCALE GENOMIC DNA]</scope>
    <source>
        <strain evidence="6 7">DSM 5</strain>
    </source>
</reference>
<accession>A0A2W7MZX3</accession>
<dbReference type="SUPFAM" id="SSF52540">
    <property type="entry name" value="P-loop containing nucleoside triphosphate hydrolases"/>
    <property type="match status" value="1"/>
</dbReference>
<dbReference type="InterPro" id="IPR003593">
    <property type="entry name" value="AAA+_ATPase"/>
</dbReference>
<feature type="domain" description="AAA+ ATPase" evidence="5">
    <location>
        <begin position="330"/>
        <end position="465"/>
    </location>
</feature>
<keyword evidence="3" id="KW-0547">Nucleotide-binding</keyword>
<keyword evidence="2" id="KW-0677">Repeat</keyword>
<dbReference type="SUPFAM" id="SSF82185">
    <property type="entry name" value="Histone H3 K4-specific methyltransferase SET7/9 N-terminal domain"/>
    <property type="match status" value="3"/>
</dbReference>
<evidence type="ECO:0000313" key="6">
    <source>
        <dbReference type="EMBL" id="PZX03665.1"/>
    </source>
</evidence>
<evidence type="ECO:0000313" key="7">
    <source>
        <dbReference type="Proteomes" id="UP000248646"/>
    </source>
</evidence>
<dbReference type="GO" id="GO:0016887">
    <property type="term" value="F:ATP hydrolysis activity"/>
    <property type="evidence" value="ECO:0007669"/>
    <property type="project" value="InterPro"/>
</dbReference>
<dbReference type="InterPro" id="IPR003409">
    <property type="entry name" value="MORN"/>
</dbReference>
<dbReference type="AlphaFoldDB" id="A0A2W7MZX3"/>
<keyword evidence="4" id="KW-0067">ATP-binding</keyword>
<dbReference type="Gene3D" id="1.10.8.60">
    <property type="match status" value="1"/>
</dbReference>
<dbReference type="CDD" id="cd00009">
    <property type="entry name" value="AAA"/>
    <property type="match status" value="1"/>
</dbReference>
<dbReference type="GO" id="GO:0005524">
    <property type="term" value="F:ATP binding"/>
    <property type="evidence" value="ECO:0007669"/>
    <property type="project" value="UniProtKB-KW"/>
</dbReference>
<evidence type="ECO:0000256" key="3">
    <source>
        <dbReference type="ARBA" id="ARBA00022741"/>
    </source>
</evidence>
<keyword evidence="7" id="KW-1185">Reference proteome</keyword>
<organism evidence="6 7">
    <name type="scientific">Psychrobacillus insolitus</name>
    <dbReference type="NCBI Taxonomy" id="1461"/>
    <lineage>
        <taxon>Bacteria</taxon>
        <taxon>Bacillati</taxon>
        <taxon>Bacillota</taxon>
        <taxon>Bacilli</taxon>
        <taxon>Bacillales</taxon>
        <taxon>Bacillaceae</taxon>
        <taxon>Psychrobacillus</taxon>
    </lineage>
</organism>
<gene>
    <name evidence="6" type="ORF">C7437_10690</name>
</gene>
<dbReference type="InterPro" id="IPR003959">
    <property type="entry name" value="ATPase_AAA_core"/>
</dbReference>
<dbReference type="InterPro" id="IPR027417">
    <property type="entry name" value="P-loop_NTPase"/>
</dbReference>
<dbReference type="RefSeq" id="WP_111440126.1">
    <property type="nucleotide sequence ID" value="NZ_QKZI01000006.1"/>
</dbReference>
<dbReference type="FunFam" id="3.40.50.300:FF:000216">
    <property type="entry name" value="Type VII secretion ATPase EccA"/>
    <property type="match status" value="1"/>
</dbReference>
<evidence type="ECO:0000259" key="5">
    <source>
        <dbReference type="SMART" id="SM00382"/>
    </source>
</evidence>
<dbReference type="InterPro" id="IPR000641">
    <property type="entry name" value="CbxX/CfxQ"/>
</dbReference>
<name>A0A2W7MZX3_9BACI</name>
<comment type="similarity">
    <text evidence="1">Belongs to the CbxX/CfxQ family.</text>
</comment>
<sequence>MIKSPDEKEIFYPSGEVMYRGEVKKNDYGHDKFHGKGVLFDQDGEVLYEGEFAEHMKHGSGTMYLKRKRIYEGEFEKNKKQGSGISFHSDGSVQFEGSFDQDQMDGYGVLYYSLVELAPFDTFREQFPQLNRPLYEGYFVHGMKKGEGKLYYPSGLLQYEGDFMWHDMRGVGRLYFNTDEVTQELAEVGHCGLEYEGYFLDNMKNGKGKLYSREGVLLADGQFKNDDLMGKGKLYYPHGEVHYIGDLFAGKMHGRGEFYNEKGKLIYSGEFNNGERLRITPEVEYEIAKLQQQLDQLVGLPNAKKELHNLISFIKVQSLRVDHGLASFPITYHLVFTGNPGTGKTTVARIIGQIYKHLGVLSNGHFVETDRAGLVAGYVGQTALKVQEVVKKATGGVLFIDEAYALVNDPKDAFGQEAIGGLLKGMEDLRDDLVIIVAGYEEPMESFLNANPGFKSRFNHFVKFDNFTKSELYEIFASLCAQNDYVYEEEFAEKMKEQLGMIPVEEIPNFSNGRYIRNVFEKLVTTQSNRLVKQEQITRDELMHFEVVDIEQCIMENLFGRTY</sequence>
<evidence type="ECO:0000256" key="4">
    <source>
        <dbReference type="ARBA" id="ARBA00022840"/>
    </source>
</evidence>
<dbReference type="InterPro" id="IPR041627">
    <property type="entry name" value="AAA_lid_6"/>
</dbReference>
<dbReference type="Pfam" id="PF02493">
    <property type="entry name" value="MORN"/>
    <property type="match status" value="8"/>
</dbReference>
<dbReference type="Pfam" id="PF17866">
    <property type="entry name" value="AAA_lid_6"/>
    <property type="match status" value="1"/>
</dbReference>
<dbReference type="Proteomes" id="UP000248646">
    <property type="component" value="Unassembled WGS sequence"/>
</dbReference>
<dbReference type="Pfam" id="PF00004">
    <property type="entry name" value="AAA"/>
    <property type="match status" value="1"/>
</dbReference>